<dbReference type="Proteomes" id="UP000035996">
    <property type="component" value="Unassembled WGS sequence"/>
</dbReference>
<organism evidence="1 2">
    <name type="scientific">Guptibacillus hwajinpoensis</name>
    <dbReference type="NCBI Taxonomy" id="208199"/>
    <lineage>
        <taxon>Bacteria</taxon>
        <taxon>Bacillati</taxon>
        <taxon>Bacillota</taxon>
        <taxon>Bacilli</taxon>
        <taxon>Bacillales</taxon>
        <taxon>Guptibacillaceae</taxon>
        <taxon>Guptibacillus</taxon>
    </lineage>
</organism>
<evidence type="ECO:0000313" key="1">
    <source>
        <dbReference type="EMBL" id="KMM36760.1"/>
    </source>
</evidence>
<sequence>MLTHICLNSEMNHENRPRDFRLFNIFINQLFLLLQKKKDMGYCILFCFGHSTSYCINANFLGIVVFNLKSTEKVLVIQNKKRSYQIRYDLEKLHEIEDYNIHYNYPQYKRYKKLFDWDLLVLLFSFPG</sequence>
<dbReference type="AlphaFoldDB" id="A0A0J6CUL8"/>
<reference evidence="1" key="1">
    <citation type="submission" date="2015-06" db="EMBL/GenBank/DDBJ databases">
        <authorList>
            <person name="Liu B."/>
            <person name="Wang J."/>
            <person name="Zhu Y."/>
            <person name="Liu G."/>
            <person name="Chen Q."/>
            <person name="Zheng C."/>
            <person name="Che J."/>
            <person name="Ge C."/>
            <person name="Shi H."/>
            <person name="Pan Z."/>
            <person name="Liu X."/>
        </authorList>
    </citation>
    <scope>NUCLEOTIDE SEQUENCE [LARGE SCALE GENOMIC DNA]</scope>
    <source>
        <strain evidence="1">DSM 16346</strain>
    </source>
</reference>
<comment type="caution">
    <text evidence="1">The sequence shown here is derived from an EMBL/GenBank/DDBJ whole genome shotgun (WGS) entry which is preliminary data.</text>
</comment>
<accession>A0A0J6CUL8</accession>
<protein>
    <submittedName>
        <fullName evidence="1">Uncharacterized protein</fullName>
    </submittedName>
</protein>
<name>A0A0J6CUL8_9BACL</name>
<gene>
    <name evidence="1" type="ORF">AB986_12530</name>
</gene>
<proteinExistence type="predicted"/>
<keyword evidence="2" id="KW-1185">Reference proteome</keyword>
<dbReference type="EMBL" id="LELK01000004">
    <property type="protein sequence ID" value="KMM36760.1"/>
    <property type="molecule type" value="Genomic_DNA"/>
</dbReference>
<evidence type="ECO:0000313" key="2">
    <source>
        <dbReference type="Proteomes" id="UP000035996"/>
    </source>
</evidence>